<accession>A0ABN2H3Q0</accession>
<keyword evidence="9" id="KW-0472">Membrane</keyword>
<protein>
    <recommendedName>
        <fullName evidence="1">non-specific serine/threonine protein kinase</fullName>
        <ecNumber evidence="1">2.7.11.1</ecNumber>
    </recommendedName>
</protein>
<proteinExistence type="predicted"/>
<organism evidence="11 12">
    <name type="scientific">Fodinicola feengrottensis</name>
    <dbReference type="NCBI Taxonomy" id="435914"/>
    <lineage>
        <taxon>Bacteria</taxon>
        <taxon>Bacillati</taxon>
        <taxon>Actinomycetota</taxon>
        <taxon>Actinomycetes</taxon>
        <taxon>Mycobacteriales</taxon>
        <taxon>Fodinicola</taxon>
    </lineage>
</organism>
<evidence type="ECO:0000313" key="11">
    <source>
        <dbReference type="EMBL" id="GAA1681398.1"/>
    </source>
</evidence>
<name>A0ABN2H3Q0_9ACTN</name>
<keyword evidence="9" id="KW-1133">Transmembrane helix</keyword>
<reference evidence="11 12" key="1">
    <citation type="journal article" date="2019" name="Int. J. Syst. Evol. Microbiol.">
        <title>The Global Catalogue of Microorganisms (GCM) 10K type strain sequencing project: providing services to taxonomists for standard genome sequencing and annotation.</title>
        <authorList>
            <consortium name="The Broad Institute Genomics Platform"/>
            <consortium name="The Broad Institute Genome Sequencing Center for Infectious Disease"/>
            <person name="Wu L."/>
            <person name="Ma J."/>
        </authorList>
    </citation>
    <scope>NUCLEOTIDE SEQUENCE [LARGE SCALE GENOMIC DNA]</scope>
    <source>
        <strain evidence="11 12">JCM 14718</strain>
    </source>
</reference>
<evidence type="ECO:0000313" key="12">
    <source>
        <dbReference type="Proteomes" id="UP001500618"/>
    </source>
</evidence>
<dbReference type="SUPFAM" id="SSF56112">
    <property type="entry name" value="Protein kinase-like (PK-like)"/>
    <property type="match status" value="1"/>
</dbReference>
<dbReference type="InterPro" id="IPR008271">
    <property type="entry name" value="Ser/Thr_kinase_AS"/>
</dbReference>
<keyword evidence="3" id="KW-0808">Transferase</keyword>
<dbReference type="InterPro" id="IPR000719">
    <property type="entry name" value="Prot_kinase_dom"/>
</dbReference>
<gene>
    <name evidence="11" type="ORF">GCM10009765_33140</name>
</gene>
<dbReference type="SMART" id="SM00220">
    <property type="entry name" value="S_TKc"/>
    <property type="match status" value="1"/>
</dbReference>
<evidence type="ECO:0000256" key="3">
    <source>
        <dbReference type="ARBA" id="ARBA00022679"/>
    </source>
</evidence>
<keyword evidence="4 7" id="KW-0547">Nucleotide-binding</keyword>
<feature type="region of interest" description="Disordered" evidence="8">
    <location>
        <begin position="305"/>
        <end position="347"/>
    </location>
</feature>
<dbReference type="Gene3D" id="3.30.200.20">
    <property type="entry name" value="Phosphorylase Kinase, domain 1"/>
    <property type="match status" value="1"/>
</dbReference>
<comment type="caution">
    <text evidence="11">The sequence shown here is derived from an EMBL/GenBank/DDBJ whole genome shotgun (WGS) entry which is preliminary data.</text>
</comment>
<dbReference type="RefSeq" id="WP_344311177.1">
    <property type="nucleotide sequence ID" value="NZ_BAAANY010000010.1"/>
</dbReference>
<dbReference type="PANTHER" id="PTHR43289">
    <property type="entry name" value="MITOGEN-ACTIVATED PROTEIN KINASE KINASE KINASE 20-RELATED"/>
    <property type="match status" value="1"/>
</dbReference>
<feature type="compositionally biased region" description="Low complexity" evidence="8">
    <location>
        <begin position="418"/>
        <end position="428"/>
    </location>
</feature>
<dbReference type="Pfam" id="PF00069">
    <property type="entry name" value="Pkinase"/>
    <property type="match status" value="1"/>
</dbReference>
<feature type="compositionally biased region" description="Pro residues" evidence="8">
    <location>
        <begin position="312"/>
        <end position="324"/>
    </location>
</feature>
<evidence type="ECO:0000256" key="4">
    <source>
        <dbReference type="ARBA" id="ARBA00022741"/>
    </source>
</evidence>
<evidence type="ECO:0000256" key="5">
    <source>
        <dbReference type="ARBA" id="ARBA00022777"/>
    </source>
</evidence>
<keyword evidence="5" id="KW-0418">Kinase</keyword>
<dbReference type="EMBL" id="BAAANY010000010">
    <property type="protein sequence ID" value="GAA1681398.1"/>
    <property type="molecule type" value="Genomic_DNA"/>
</dbReference>
<evidence type="ECO:0000256" key="6">
    <source>
        <dbReference type="ARBA" id="ARBA00022840"/>
    </source>
</evidence>
<keyword evidence="9" id="KW-0812">Transmembrane</keyword>
<dbReference type="Proteomes" id="UP001500618">
    <property type="component" value="Unassembled WGS sequence"/>
</dbReference>
<dbReference type="PANTHER" id="PTHR43289:SF6">
    <property type="entry name" value="SERINE_THREONINE-PROTEIN KINASE NEKL-3"/>
    <property type="match status" value="1"/>
</dbReference>
<feature type="compositionally biased region" description="Polar residues" evidence="8">
    <location>
        <begin position="1"/>
        <end position="20"/>
    </location>
</feature>
<dbReference type="Gene3D" id="1.10.510.10">
    <property type="entry name" value="Transferase(Phosphotransferase) domain 1"/>
    <property type="match status" value="1"/>
</dbReference>
<keyword evidence="12" id="KW-1185">Reference proteome</keyword>
<feature type="compositionally biased region" description="Low complexity" evidence="8">
    <location>
        <begin position="396"/>
        <end position="410"/>
    </location>
</feature>
<dbReference type="EC" id="2.7.11.1" evidence="1"/>
<evidence type="ECO:0000256" key="2">
    <source>
        <dbReference type="ARBA" id="ARBA00022527"/>
    </source>
</evidence>
<evidence type="ECO:0000256" key="8">
    <source>
        <dbReference type="SAM" id="MobiDB-lite"/>
    </source>
</evidence>
<dbReference type="PROSITE" id="PS50011">
    <property type="entry name" value="PROTEIN_KINASE_DOM"/>
    <property type="match status" value="1"/>
</dbReference>
<dbReference type="PROSITE" id="PS00108">
    <property type="entry name" value="PROTEIN_KINASE_ST"/>
    <property type="match status" value="1"/>
</dbReference>
<keyword evidence="6 7" id="KW-0067">ATP-binding</keyword>
<dbReference type="CDD" id="cd14014">
    <property type="entry name" value="STKc_PknB_like"/>
    <property type="match status" value="1"/>
</dbReference>
<feature type="transmembrane region" description="Helical" evidence="9">
    <location>
        <begin position="357"/>
        <end position="380"/>
    </location>
</feature>
<dbReference type="PROSITE" id="PS00107">
    <property type="entry name" value="PROTEIN_KINASE_ATP"/>
    <property type="match status" value="1"/>
</dbReference>
<sequence>MTGSGNDDSDQGNRVVSTDDSGPAVAAAEDGRLIAGRYRLRTWIGAGAMGEVWQAMDERLHRIVAAKQLLLPVGLSHPDAEVLRQRSFREGRIAARLQHPNAIAVYDVVSDDGRPVLVMEYMASRSLAEVIDEDGPLAPERVANIGAQAASALAAAHAASIVHRDIKPGNILLGPDGTTKITDFGISRATGDITVTKTGVLTGTPAYLSPEAARGQVTGSPSDVFALGATLYAAVEGEPPFGRDDNTMALLHLIATGKVNPPRRAGVLANTLQKMLRDDPSTRPTMKQLSEELAAVAKGVTEVAPAPRTPVSAPPRPAPPPPPAHVRSPQNRPAHVRREPTRSVRVPDRKWSATNRWLVITAVAAVVVILASIGGARLLAHSSSVNQPNGTLQQGAADAPTSAPPEASAPVVPPVTPSPSASVSPSASAKDLEGPVVKYYNLLPTDLDEAWALLGPDLKAKGRKSYDAYWQQVQQVALMSSHTSGTSVQVTIQLTMQNQATAEEVHRLGMIQVNGQWLIDTDTLIQSHQFPGPGPSATTLPSEKPTAG</sequence>
<feature type="domain" description="Protein kinase" evidence="10">
    <location>
        <begin position="38"/>
        <end position="296"/>
    </location>
</feature>
<evidence type="ECO:0000259" key="10">
    <source>
        <dbReference type="PROSITE" id="PS50011"/>
    </source>
</evidence>
<evidence type="ECO:0000256" key="9">
    <source>
        <dbReference type="SAM" id="Phobius"/>
    </source>
</evidence>
<feature type="region of interest" description="Disordered" evidence="8">
    <location>
        <begin position="528"/>
        <end position="548"/>
    </location>
</feature>
<evidence type="ECO:0000256" key="1">
    <source>
        <dbReference type="ARBA" id="ARBA00012513"/>
    </source>
</evidence>
<dbReference type="InterPro" id="IPR011009">
    <property type="entry name" value="Kinase-like_dom_sf"/>
</dbReference>
<dbReference type="InterPro" id="IPR017441">
    <property type="entry name" value="Protein_kinase_ATP_BS"/>
</dbReference>
<evidence type="ECO:0000256" key="7">
    <source>
        <dbReference type="PROSITE-ProRule" id="PRU10141"/>
    </source>
</evidence>
<feature type="region of interest" description="Disordered" evidence="8">
    <location>
        <begin position="1"/>
        <end position="23"/>
    </location>
</feature>
<feature type="binding site" evidence="7">
    <location>
        <position position="67"/>
    </location>
    <ligand>
        <name>ATP</name>
        <dbReference type="ChEBI" id="CHEBI:30616"/>
    </ligand>
</feature>
<keyword evidence="2" id="KW-0723">Serine/threonine-protein kinase</keyword>
<feature type="region of interest" description="Disordered" evidence="8">
    <location>
        <begin position="389"/>
        <end position="428"/>
    </location>
</feature>
<feature type="compositionally biased region" description="Basic and acidic residues" evidence="8">
    <location>
        <begin position="336"/>
        <end position="347"/>
    </location>
</feature>